<dbReference type="CDD" id="cd00397">
    <property type="entry name" value="DNA_BRE_C"/>
    <property type="match status" value="1"/>
</dbReference>
<dbReference type="PROSITE" id="PS51898">
    <property type="entry name" value="TYR_RECOMBINASE"/>
    <property type="match status" value="1"/>
</dbReference>
<dbReference type="InterPro" id="IPR010998">
    <property type="entry name" value="Integrase_recombinase_N"/>
</dbReference>
<reference evidence="5" key="1">
    <citation type="journal article" date="2014" name="Front. Microbiol.">
        <title>High frequency of phylogenetically diverse reductive dehalogenase-homologous genes in deep subseafloor sedimentary metagenomes.</title>
        <authorList>
            <person name="Kawai M."/>
            <person name="Futagami T."/>
            <person name="Toyoda A."/>
            <person name="Takaki Y."/>
            <person name="Nishi S."/>
            <person name="Hori S."/>
            <person name="Arai W."/>
            <person name="Tsubouchi T."/>
            <person name="Morono Y."/>
            <person name="Uchiyama I."/>
            <person name="Ito T."/>
            <person name="Fujiyama A."/>
            <person name="Inagaki F."/>
            <person name="Takami H."/>
        </authorList>
    </citation>
    <scope>NUCLEOTIDE SEQUENCE</scope>
    <source>
        <strain evidence="5">Expedition CK06-06</strain>
    </source>
</reference>
<dbReference type="InterPro" id="IPR011010">
    <property type="entry name" value="DNA_brk_join_enz"/>
</dbReference>
<organism evidence="5">
    <name type="scientific">marine sediment metagenome</name>
    <dbReference type="NCBI Taxonomy" id="412755"/>
    <lineage>
        <taxon>unclassified sequences</taxon>
        <taxon>metagenomes</taxon>
        <taxon>ecological metagenomes</taxon>
    </lineage>
</organism>
<dbReference type="InterPro" id="IPR050090">
    <property type="entry name" value="Tyrosine_recombinase_XerCD"/>
</dbReference>
<dbReference type="InterPro" id="IPR013762">
    <property type="entry name" value="Integrase-like_cat_sf"/>
</dbReference>
<feature type="domain" description="Tyr recombinase" evidence="3">
    <location>
        <begin position="97"/>
        <end position="264"/>
    </location>
</feature>
<accession>X1MBC8</accession>
<dbReference type="GO" id="GO:0003677">
    <property type="term" value="F:DNA binding"/>
    <property type="evidence" value="ECO:0007669"/>
    <property type="project" value="UniProtKB-KW"/>
</dbReference>
<dbReference type="Gene3D" id="1.10.443.10">
    <property type="entry name" value="Intergrase catalytic core"/>
    <property type="match status" value="1"/>
</dbReference>
<dbReference type="EMBL" id="BARV01007100">
    <property type="protein sequence ID" value="GAI03664.1"/>
    <property type="molecule type" value="Genomic_DNA"/>
</dbReference>
<dbReference type="AlphaFoldDB" id="X1MBC8"/>
<dbReference type="PANTHER" id="PTHR30349:SF41">
    <property type="entry name" value="INTEGRASE_RECOMBINASE PROTEIN MJ0367-RELATED"/>
    <property type="match status" value="1"/>
</dbReference>
<dbReference type="Gene3D" id="1.10.150.130">
    <property type="match status" value="1"/>
</dbReference>
<dbReference type="Pfam" id="PF00589">
    <property type="entry name" value="Phage_integrase"/>
    <property type="match status" value="1"/>
</dbReference>
<sequence>MKTEQALREFIASRIAANLSPSTIQWYKNRLLPFARSCATLPRRPEPVECFLAEVQGSPETKYDVYRALKTFFKFMRSRRQLPNPMDAVRPPRRPKTLMPTLEISELTRLLQSVETMRDRAIINLIVDTGVRASEVCSLLKHNIKQETIIVHGKTGWREVPISDGTRRLLLQFAALSPDDYVFHGHKGPITRHLIYAIVRRALEKAGVKGPKLGSHRIRHGFGKNFLVQGGDLRSLQEIMGHADIKTTEKYASLNLSDIIKKHRKFSPLKAAHSAA</sequence>
<name>X1MBC8_9ZZZZ</name>
<evidence type="ECO:0000256" key="1">
    <source>
        <dbReference type="ARBA" id="ARBA00023125"/>
    </source>
</evidence>
<dbReference type="InterPro" id="IPR044068">
    <property type="entry name" value="CB"/>
</dbReference>
<protein>
    <recommendedName>
        <fullName evidence="6">Tyr recombinase domain-containing protein</fullName>
    </recommendedName>
</protein>
<comment type="caution">
    <text evidence="5">The sequence shown here is derived from an EMBL/GenBank/DDBJ whole genome shotgun (WGS) entry which is preliminary data.</text>
</comment>
<dbReference type="GO" id="GO:0015074">
    <property type="term" value="P:DNA integration"/>
    <property type="evidence" value="ECO:0007669"/>
    <property type="project" value="InterPro"/>
</dbReference>
<dbReference type="PANTHER" id="PTHR30349">
    <property type="entry name" value="PHAGE INTEGRASE-RELATED"/>
    <property type="match status" value="1"/>
</dbReference>
<dbReference type="SUPFAM" id="SSF56349">
    <property type="entry name" value="DNA breaking-rejoining enzymes"/>
    <property type="match status" value="1"/>
</dbReference>
<keyword evidence="1" id="KW-0238">DNA-binding</keyword>
<evidence type="ECO:0008006" key="6">
    <source>
        <dbReference type="Google" id="ProtNLM"/>
    </source>
</evidence>
<dbReference type="GO" id="GO:0006310">
    <property type="term" value="P:DNA recombination"/>
    <property type="evidence" value="ECO:0007669"/>
    <property type="project" value="UniProtKB-KW"/>
</dbReference>
<evidence type="ECO:0000259" key="4">
    <source>
        <dbReference type="PROSITE" id="PS51900"/>
    </source>
</evidence>
<gene>
    <name evidence="5" type="ORF">S06H3_14516</name>
</gene>
<keyword evidence="2" id="KW-0233">DNA recombination</keyword>
<dbReference type="InterPro" id="IPR002104">
    <property type="entry name" value="Integrase_catalytic"/>
</dbReference>
<feature type="non-terminal residue" evidence="5">
    <location>
        <position position="276"/>
    </location>
</feature>
<evidence type="ECO:0000259" key="3">
    <source>
        <dbReference type="PROSITE" id="PS51898"/>
    </source>
</evidence>
<dbReference type="PROSITE" id="PS51900">
    <property type="entry name" value="CB"/>
    <property type="match status" value="1"/>
</dbReference>
<evidence type="ECO:0000256" key="2">
    <source>
        <dbReference type="ARBA" id="ARBA00023172"/>
    </source>
</evidence>
<feature type="domain" description="Core-binding (CB)" evidence="4">
    <location>
        <begin position="1"/>
        <end position="77"/>
    </location>
</feature>
<proteinExistence type="predicted"/>
<evidence type="ECO:0000313" key="5">
    <source>
        <dbReference type="EMBL" id="GAI03664.1"/>
    </source>
</evidence>